<dbReference type="GO" id="GO:0005829">
    <property type="term" value="C:cytosol"/>
    <property type="evidence" value="ECO:0007669"/>
    <property type="project" value="TreeGrafter"/>
</dbReference>
<dbReference type="PANTHER" id="PTHR30160">
    <property type="entry name" value="TETRAACYLDISACCHARIDE 4'-KINASE-RELATED"/>
    <property type="match status" value="1"/>
</dbReference>
<dbReference type="Pfam" id="PF01075">
    <property type="entry name" value="Glyco_transf_9"/>
    <property type="match status" value="1"/>
</dbReference>
<comment type="caution">
    <text evidence="3">The sequence shown here is derived from an EMBL/GenBank/DDBJ whole genome shotgun (WGS) entry which is preliminary data.</text>
</comment>
<reference evidence="3 4" key="1">
    <citation type="submission" date="2018-07" db="EMBL/GenBank/DDBJ databases">
        <title>Genome sequencing of rice bacterial endophytes.</title>
        <authorList>
            <person name="Venturi V."/>
        </authorList>
    </citation>
    <scope>NUCLEOTIDE SEQUENCE [LARGE SCALE GENOMIC DNA]</scope>
    <source>
        <strain evidence="3 4">E2333</strain>
    </source>
</reference>
<dbReference type="RefSeq" id="WP_115148421.1">
    <property type="nucleotide sequence ID" value="NZ_QRAV01000027.1"/>
</dbReference>
<dbReference type="GO" id="GO:0009244">
    <property type="term" value="P:lipopolysaccharide core region biosynthetic process"/>
    <property type="evidence" value="ECO:0007669"/>
    <property type="project" value="TreeGrafter"/>
</dbReference>
<dbReference type="SUPFAM" id="SSF53756">
    <property type="entry name" value="UDP-Glycosyltransferase/glycogen phosphorylase"/>
    <property type="match status" value="1"/>
</dbReference>
<dbReference type="InterPro" id="IPR051199">
    <property type="entry name" value="LPS_LOS_Heptosyltrfase"/>
</dbReference>
<name>A0A370S0Z7_PSEJE</name>
<protein>
    <submittedName>
        <fullName evidence="3">ADP-heptose:LPS heptosyltransferase</fullName>
    </submittedName>
</protein>
<gene>
    <name evidence="3" type="ORF">DEU51_12713</name>
</gene>
<evidence type="ECO:0000256" key="1">
    <source>
        <dbReference type="ARBA" id="ARBA00022676"/>
    </source>
</evidence>
<keyword evidence="2 3" id="KW-0808">Transferase</keyword>
<dbReference type="GO" id="GO:0008713">
    <property type="term" value="F:ADP-heptose-lipopolysaccharide heptosyltransferase activity"/>
    <property type="evidence" value="ECO:0007669"/>
    <property type="project" value="TreeGrafter"/>
</dbReference>
<keyword evidence="1" id="KW-0328">Glycosyltransferase</keyword>
<organism evidence="3 4">
    <name type="scientific">Pseudomonas jessenii</name>
    <dbReference type="NCBI Taxonomy" id="77298"/>
    <lineage>
        <taxon>Bacteria</taxon>
        <taxon>Pseudomonadati</taxon>
        <taxon>Pseudomonadota</taxon>
        <taxon>Gammaproteobacteria</taxon>
        <taxon>Pseudomonadales</taxon>
        <taxon>Pseudomonadaceae</taxon>
        <taxon>Pseudomonas</taxon>
    </lineage>
</organism>
<evidence type="ECO:0000313" key="4">
    <source>
        <dbReference type="Proteomes" id="UP000255365"/>
    </source>
</evidence>
<dbReference type="Gene3D" id="3.40.50.2000">
    <property type="entry name" value="Glycogen Phosphorylase B"/>
    <property type="match status" value="2"/>
</dbReference>
<accession>A0A370S0Z7</accession>
<dbReference type="AlphaFoldDB" id="A0A370S0Z7"/>
<proteinExistence type="predicted"/>
<dbReference type="InterPro" id="IPR002201">
    <property type="entry name" value="Glyco_trans_9"/>
</dbReference>
<sequence length="488" mass="53871">MPILQNHRKSIARLLMRCLVDRQLAPRDLAQPLHIVLPRWDAKLGDAIVSSFFFREAHKLGARVTVLTVPELVDLHRLDFGVDRVIPVACAPTLTGLGPLVRELGSVDVFVHLVGRIQPIEMLFIRLLKPARVYSLDDALHCVSGKLGEATAQLNVVERYTRVLLDLGATRINRDYIVPLPERQDGNNVAHMLVNPYASRPDKSLGFARALSLVRALADAWPQHPIGILCSPASRAEALQLEHAIARSNVRTLVELDTPRAVAGAIQRARVVVSVDTAIVHMAVGLHAALVAIYPASNFSNPWLPPLSRHTRVVFSCQGPRQHPDTGRKNMNEFTDVDVIQSVAELLQEPIAATLSVDAHIVSGLGVATGTLARQLPLISRSFPEVAECHPGTLNLQLSRPLRLIHPHHRSAPLAWTPSGRTKEVFDLLRIELEFAHIPHRVPAWLYVAHGSTHRQTPTVHEVITTHLELNGAKRCRVHLPAHAVELV</sequence>
<evidence type="ECO:0000256" key="2">
    <source>
        <dbReference type="ARBA" id="ARBA00022679"/>
    </source>
</evidence>
<evidence type="ECO:0000313" key="3">
    <source>
        <dbReference type="EMBL" id="RDL13324.1"/>
    </source>
</evidence>
<dbReference type="Proteomes" id="UP000255365">
    <property type="component" value="Unassembled WGS sequence"/>
</dbReference>
<dbReference type="EMBL" id="QRAV01000027">
    <property type="protein sequence ID" value="RDL13324.1"/>
    <property type="molecule type" value="Genomic_DNA"/>
</dbReference>